<gene>
    <name evidence="1" type="ORF">LCGC14_1907640</name>
</gene>
<sequence>MEGGSFPQEAINSREERRVIREERAALAEQQRQQELMLEAAKVAPGLAKGAEPNSPMEAIGAAV</sequence>
<evidence type="ECO:0000313" key="1">
    <source>
        <dbReference type="EMBL" id="KKL90147.1"/>
    </source>
</evidence>
<proteinExistence type="predicted"/>
<name>A0A0F9ISP9_9ZZZZ</name>
<protein>
    <submittedName>
        <fullName evidence="1">Uncharacterized protein</fullName>
    </submittedName>
</protein>
<dbReference type="AlphaFoldDB" id="A0A0F9ISP9"/>
<organism evidence="1">
    <name type="scientific">marine sediment metagenome</name>
    <dbReference type="NCBI Taxonomy" id="412755"/>
    <lineage>
        <taxon>unclassified sequences</taxon>
        <taxon>metagenomes</taxon>
        <taxon>ecological metagenomes</taxon>
    </lineage>
</organism>
<accession>A0A0F9ISP9</accession>
<dbReference type="EMBL" id="LAZR01020088">
    <property type="protein sequence ID" value="KKL90147.1"/>
    <property type="molecule type" value="Genomic_DNA"/>
</dbReference>
<comment type="caution">
    <text evidence="1">The sequence shown here is derived from an EMBL/GenBank/DDBJ whole genome shotgun (WGS) entry which is preliminary data.</text>
</comment>
<reference evidence="1" key="1">
    <citation type="journal article" date="2015" name="Nature">
        <title>Complex archaea that bridge the gap between prokaryotes and eukaryotes.</title>
        <authorList>
            <person name="Spang A."/>
            <person name="Saw J.H."/>
            <person name="Jorgensen S.L."/>
            <person name="Zaremba-Niedzwiedzka K."/>
            <person name="Martijn J."/>
            <person name="Lind A.E."/>
            <person name="van Eijk R."/>
            <person name="Schleper C."/>
            <person name="Guy L."/>
            <person name="Ettema T.J."/>
        </authorList>
    </citation>
    <scope>NUCLEOTIDE SEQUENCE</scope>
</reference>